<feature type="transmembrane region" description="Helical" evidence="5">
    <location>
        <begin position="64"/>
        <end position="83"/>
    </location>
</feature>
<sequence length="84" mass="9297">MPQFVLITVGELLFSISGLEFSYSQASPSMKSVLQAIWLLTVAAGNVLDMIISGTHLFRPATEFFVYASLMVVVISIFTFLAYR</sequence>
<keyword evidence="3 5" id="KW-1133">Transmembrane helix</keyword>
<evidence type="ECO:0000256" key="4">
    <source>
        <dbReference type="ARBA" id="ARBA00023136"/>
    </source>
</evidence>
<reference evidence="7" key="1">
    <citation type="submission" date="2022-11" db="UniProtKB">
        <authorList>
            <consortium name="WormBaseParasite"/>
        </authorList>
    </citation>
    <scope>IDENTIFICATION</scope>
</reference>
<keyword evidence="4 5" id="KW-0472">Membrane</keyword>
<accession>A0A915IWH9</accession>
<comment type="subcellular location">
    <subcellularLocation>
        <location evidence="1">Membrane</location>
        <topology evidence="1">Multi-pass membrane protein</topology>
    </subcellularLocation>
</comment>
<evidence type="ECO:0000256" key="2">
    <source>
        <dbReference type="ARBA" id="ARBA00022692"/>
    </source>
</evidence>
<protein>
    <submittedName>
        <fullName evidence="7">Solute carrier family 15 member 2</fullName>
    </submittedName>
</protein>
<keyword evidence="2 5" id="KW-0812">Transmembrane</keyword>
<feature type="transmembrane region" description="Helical" evidence="5">
    <location>
        <begin position="6"/>
        <end position="24"/>
    </location>
</feature>
<name>A0A915IWH9_ROMCU</name>
<dbReference type="GO" id="GO:0016020">
    <property type="term" value="C:membrane"/>
    <property type="evidence" value="ECO:0007669"/>
    <property type="project" value="UniProtKB-SubCell"/>
</dbReference>
<evidence type="ECO:0000256" key="1">
    <source>
        <dbReference type="ARBA" id="ARBA00004141"/>
    </source>
</evidence>
<organism evidence="6 7">
    <name type="scientific">Romanomermis culicivorax</name>
    <name type="common">Nematode worm</name>
    <dbReference type="NCBI Taxonomy" id="13658"/>
    <lineage>
        <taxon>Eukaryota</taxon>
        <taxon>Metazoa</taxon>
        <taxon>Ecdysozoa</taxon>
        <taxon>Nematoda</taxon>
        <taxon>Enoplea</taxon>
        <taxon>Dorylaimia</taxon>
        <taxon>Mermithida</taxon>
        <taxon>Mermithoidea</taxon>
        <taxon>Mermithidae</taxon>
        <taxon>Romanomermis</taxon>
    </lineage>
</organism>
<dbReference type="InterPro" id="IPR036259">
    <property type="entry name" value="MFS_trans_sf"/>
</dbReference>
<proteinExistence type="predicted"/>
<dbReference type="Pfam" id="PF00854">
    <property type="entry name" value="PTR2"/>
    <property type="match status" value="1"/>
</dbReference>
<evidence type="ECO:0000313" key="7">
    <source>
        <dbReference type="WBParaSite" id="nRc.2.0.1.t17765-RA"/>
    </source>
</evidence>
<dbReference type="Gene3D" id="1.20.1250.20">
    <property type="entry name" value="MFS general substrate transporter like domains"/>
    <property type="match status" value="1"/>
</dbReference>
<feature type="transmembrane region" description="Helical" evidence="5">
    <location>
        <begin position="36"/>
        <end position="58"/>
    </location>
</feature>
<dbReference type="InterPro" id="IPR000109">
    <property type="entry name" value="POT_fam"/>
</dbReference>
<evidence type="ECO:0000313" key="6">
    <source>
        <dbReference type="Proteomes" id="UP000887565"/>
    </source>
</evidence>
<dbReference type="WBParaSite" id="nRc.2.0.1.t17765-RA">
    <property type="protein sequence ID" value="nRc.2.0.1.t17765-RA"/>
    <property type="gene ID" value="nRc.2.0.1.g17765"/>
</dbReference>
<evidence type="ECO:0000256" key="3">
    <source>
        <dbReference type="ARBA" id="ARBA00022989"/>
    </source>
</evidence>
<dbReference type="GO" id="GO:0022857">
    <property type="term" value="F:transmembrane transporter activity"/>
    <property type="evidence" value="ECO:0007669"/>
    <property type="project" value="InterPro"/>
</dbReference>
<dbReference type="AlphaFoldDB" id="A0A915IWH9"/>
<keyword evidence="6" id="KW-1185">Reference proteome</keyword>
<evidence type="ECO:0000256" key="5">
    <source>
        <dbReference type="SAM" id="Phobius"/>
    </source>
</evidence>
<dbReference type="Proteomes" id="UP000887565">
    <property type="component" value="Unplaced"/>
</dbReference>